<dbReference type="PROSITE" id="PS00211">
    <property type="entry name" value="ABC_TRANSPORTER_1"/>
    <property type="match status" value="1"/>
</dbReference>
<evidence type="ECO:0000259" key="14">
    <source>
        <dbReference type="PROSITE" id="PS50893"/>
    </source>
</evidence>
<dbReference type="Proteomes" id="UP001274896">
    <property type="component" value="Unassembled WGS sequence"/>
</dbReference>
<feature type="transmembrane region" description="Helical" evidence="12">
    <location>
        <begin position="142"/>
        <end position="162"/>
    </location>
</feature>
<evidence type="ECO:0000259" key="15">
    <source>
        <dbReference type="PROSITE" id="PS50929"/>
    </source>
</evidence>
<dbReference type="PROSITE" id="PS50850">
    <property type="entry name" value="MFS"/>
    <property type="match status" value="1"/>
</dbReference>
<dbReference type="PROSITE" id="PS50893">
    <property type="entry name" value="ABC_TRANSPORTER_2"/>
    <property type="match status" value="1"/>
</dbReference>
<dbReference type="SUPFAM" id="SSF103473">
    <property type="entry name" value="MFS general substrate transporter"/>
    <property type="match status" value="1"/>
</dbReference>
<accession>A0AAE0V267</accession>
<feature type="transmembrane region" description="Helical" evidence="12">
    <location>
        <begin position="348"/>
        <end position="371"/>
    </location>
</feature>
<feature type="domain" description="ABC transmembrane type-1" evidence="15">
    <location>
        <begin position="664"/>
        <end position="946"/>
    </location>
</feature>
<dbReference type="InterPro" id="IPR017871">
    <property type="entry name" value="ABC_transporter-like_CS"/>
</dbReference>
<dbReference type="InterPro" id="IPR003439">
    <property type="entry name" value="ABC_transporter-like_ATP-bd"/>
</dbReference>
<dbReference type="PROSITE" id="PS50929">
    <property type="entry name" value="ABC_TM1F"/>
    <property type="match status" value="1"/>
</dbReference>
<dbReference type="GO" id="GO:0016887">
    <property type="term" value="F:ATP hydrolysis activity"/>
    <property type="evidence" value="ECO:0007669"/>
    <property type="project" value="InterPro"/>
</dbReference>
<feature type="transmembrane region" description="Helical" evidence="12">
    <location>
        <begin position="50"/>
        <end position="74"/>
    </location>
</feature>
<dbReference type="InterPro" id="IPR036640">
    <property type="entry name" value="ABC1_TM_sf"/>
</dbReference>
<dbReference type="CDD" id="cd17425">
    <property type="entry name" value="MFS_MCT6"/>
    <property type="match status" value="1"/>
</dbReference>
<dbReference type="SUPFAM" id="SSF90123">
    <property type="entry name" value="ABC transporter transmembrane region"/>
    <property type="match status" value="1"/>
</dbReference>
<keyword evidence="8" id="KW-1278">Translocase</keyword>
<feature type="transmembrane region" description="Helical" evidence="12">
    <location>
        <begin position="117"/>
        <end position="136"/>
    </location>
</feature>
<evidence type="ECO:0000256" key="5">
    <source>
        <dbReference type="ARBA" id="ARBA00022741"/>
    </source>
</evidence>
<feature type="transmembrane region" description="Helical" evidence="12">
    <location>
        <begin position="439"/>
        <end position="462"/>
    </location>
</feature>
<dbReference type="GO" id="GO:0016020">
    <property type="term" value="C:membrane"/>
    <property type="evidence" value="ECO:0007669"/>
    <property type="project" value="InterPro"/>
</dbReference>
<evidence type="ECO:0000256" key="1">
    <source>
        <dbReference type="ARBA" id="ARBA00004127"/>
    </source>
</evidence>
<feature type="coiled-coil region" evidence="11">
    <location>
        <begin position="825"/>
        <end position="880"/>
    </location>
</feature>
<evidence type="ECO:0000259" key="13">
    <source>
        <dbReference type="PROSITE" id="PS50850"/>
    </source>
</evidence>
<dbReference type="AlphaFoldDB" id="A0AAE0V267"/>
<reference evidence="16" key="1">
    <citation type="submission" date="2023-06" db="EMBL/GenBank/DDBJ databases">
        <title>Male Hemibagrus guttatus genome.</title>
        <authorList>
            <person name="Bian C."/>
        </authorList>
    </citation>
    <scope>NUCLEOTIDE SEQUENCE</scope>
    <source>
        <strain evidence="16">Male_cb2023</strain>
        <tissue evidence="16">Muscle</tissue>
    </source>
</reference>
<keyword evidence="6" id="KW-0067">ATP-binding</keyword>
<gene>
    <name evidence="16" type="ORF">QTP70_032029</name>
</gene>
<feature type="transmembrane region" description="Helical" evidence="12">
    <location>
        <begin position="377"/>
        <end position="396"/>
    </location>
</feature>
<keyword evidence="3" id="KW-0813">Transport</keyword>
<feature type="transmembrane region" description="Helical" evidence="12">
    <location>
        <begin position="206"/>
        <end position="225"/>
    </location>
</feature>
<evidence type="ECO:0000256" key="8">
    <source>
        <dbReference type="ARBA" id="ARBA00022967"/>
    </source>
</evidence>
<dbReference type="FunFam" id="3.40.50.300:FF:000140">
    <property type="entry name" value="Lipid A export ATP-binding/permease protein MsbA"/>
    <property type="match status" value="1"/>
</dbReference>
<evidence type="ECO:0000256" key="10">
    <source>
        <dbReference type="ARBA" id="ARBA00023136"/>
    </source>
</evidence>
<evidence type="ECO:0000313" key="17">
    <source>
        <dbReference type="Proteomes" id="UP001274896"/>
    </source>
</evidence>
<proteinExistence type="inferred from homology"/>
<evidence type="ECO:0000256" key="7">
    <source>
        <dbReference type="ARBA" id="ARBA00022856"/>
    </source>
</evidence>
<feature type="transmembrane region" description="Helical" evidence="12">
    <location>
        <begin position="660"/>
        <end position="684"/>
    </location>
</feature>
<feature type="domain" description="Major facilitator superfamily (MFS) profile" evidence="13">
    <location>
        <begin position="51"/>
        <end position="463"/>
    </location>
</feature>
<keyword evidence="9 12" id="KW-1133">Transmembrane helix</keyword>
<comment type="caution">
    <text evidence="16">The sequence shown here is derived from an EMBL/GenBank/DDBJ whole genome shotgun (WGS) entry which is preliminary data.</text>
</comment>
<protein>
    <recommendedName>
        <fullName evidence="18">Major facilitator superfamily (MFS) profile domain-containing protein</fullName>
    </recommendedName>
</protein>
<dbReference type="InterPro" id="IPR011527">
    <property type="entry name" value="ABC1_TM_dom"/>
</dbReference>
<dbReference type="Pfam" id="PF07690">
    <property type="entry name" value="MFS_1"/>
    <property type="match status" value="1"/>
</dbReference>
<evidence type="ECO:0000256" key="3">
    <source>
        <dbReference type="ARBA" id="ARBA00022448"/>
    </source>
</evidence>
<dbReference type="Gene3D" id="1.20.1560.10">
    <property type="entry name" value="ABC transporter type 1, transmembrane domain"/>
    <property type="match status" value="1"/>
</dbReference>
<feature type="transmembrane region" description="Helical" evidence="12">
    <location>
        <begin position="90"/>
        <end position="110"/>
    </location>
</feature>
<feature type="transmembrane region" description="Helical" evidence="12">
    <location>
        <begin position="283"/>
        <end position="306"/>
    </location>
</feature>
<dbReference type="GO" id="GO:0012505">
    <property type="term" value="C:endomembrane system"/>
    <property type="evidence" value="ECO:0007669"/>
    <property type="project" value="UniProtKB-SubCell"/>
</dbReference>
<dbReference type="SMART" id="SM00382">
    <property type="entry name" value="AAA"/>
    <property type="match status" value="1"/>
</dbReference>
<feature type="transmembrane region" description="Helical" evidence="12">
    <location>
        <begin position="174"/>
        <end position="194"/>
    </location>
</feature>
<feature type="transmembrane region" description="Helical" evidence="12">
    <location>
        <begin position="704"/>
        <end position="729"/>
    </location>
</feature>
<feature type="transmembrane region" description="Helical" evidence="12">
    <location>
        <begin position="408"/>
        <end position="427"/>
    </location>
</feature>
<feature type="transmembrane region" description="Helical" evidence="12">
    <location>
        <begin position="318"/>
        <end position="341"/>
    </location>
</feature>
<dbReference type="PANTHER" id="PTHR43394">
    <property type="entry name" value="ATP-DEPENDENT PERMEASE MDL1, MITOCHONDRIAL"/>
    <property type="match status" value="1"/>
</dbReference>
<dbReference type="FunFam" id="1.20.1250.20:FF:000337">
    <property type="entry name" value="Solute carrier family 16 member 5"/>
    <property type="match status" value="1"/>
</dbReference>
<dbReference type="GO" id="GO:0015421">
    <property type="term" value="F:ABC-type oligopeptide transporter activity"/>
    <property type="evidence" value="ECO:0007669"/>
    <property type="project" value="TreeGrafter"/>
</dbReference>
<keyword evidence="17" id="KW-1185">Reference proteome</keyword>
<evidence type="ECO:0000313" key="16">
    <source>
        <dbReference type="EMBL" id="KAK3529609.1"/>
    </source>
</evidence>
<dbReference type="PANTHER" id="PTHR43394:SF14">
    <property type="entry name" value="TRANSPORTER 2, ATP BINDING CASSETTE SUBFAMILY B"/>
    <property type="match status" value="1"/>
</dbReference>
<keyword evidence="10 12" id="KW-0472">Membrane</keyword>
<feature type="transmembrane region" description="Helical" evidence="12">
    <location>
        <begin position="517"/>
        <end position="539"/>
    </location>
</feature>
<feature type="transmembrane region" description="Helical" evidence="12">
    <location>
        <begin position="583"/>
        <end position="604"/>
    </location>
</feature>
<dbReference type="InterPro" id="IPR003593">
    <property type="entry name" value="AAA+_ATPase"/>
</dbReference>
<evidence type="ECO:0008006" key="18">
    <source>
        <dbReference type="Google" id="ProtNLM"/>
    </source>
</evidence>
<keyword evidence="4 12" id="KW-0812">Transmembrane</keyword>
<keyword evidence="11" id="KW-0175">Coiled coil</keyword>
<dbReference type="Gene3D" id="1.20.1250.20">
    <property type="entry name" value="MFS general substrate transporter like domains"/>
    <property type="match status" value="1"/>
</dbReference>
<dbReference type="InterPro" id="IPR011701">
    <property type="entry name" value="MFS"/>
</dbReference>
<dbReference type="Pfam" id="PF00664">
    <property type="entry name" value="ABC_membrane"/>
    <property type="match status" value="1"/>
</dbReference>
<organism evidence="16 17">
    <name type="scientific">Hemibagrus guttatus</name>
    <dbReference type="NCBI Taxonomy" id="175788"/>
    <lineage>
        <taxon>Eukaryota</taxon>
        <taxon>Metazoa</taxon>
        <taxon>Chordata</taxon>
        <taxon>Craniata</taxon>
        <taxon>Vertebrata</taxon>
        <taxon>Euteleostomi</taxon>
        <taxon>Actinopterygii</taxon>
        <taxon>Neopterygii</taxon>
        <taxon>Teleostei</taxon>
        <taxon>Ostariophysi</taxon>
        <taxon>Siluriformes</taxon>
        <taxon>Bagridae</taxon>
        <taxon>Hemibagrus</taxon>
    </lineage>
</organism>
<name>A0AAE0V267_9TELE</name>
<evidence type="ECO:0000256" key="6">
    <source>
        <dbReference type="ARBA" id="ARBA00022840"/>
    </source>
</evidence>
<dbReference type="SUPFAM" id="SSF52540">
    <property type="entry name" value="P-loop containing nucleoside triphosphate hydrolases"/>
    <property type="match status" value="1"/>
</dbReference>
<comment type="similarity">
    <text evidence="2">Belongs to the ABC transporter superfamily. ABCB family. MHC peptide exporter (TC 3.A.1.209) subfamily.</text>
</comment>
<dbReference type="InterPro" id="IPR036259">
    <property type="entry name" value="MFS_trans_sf"/>
</dbReference>
<evidence type="ECO:0000256" key="2">
    <source>
        <dbReference type="ARBA" id="ARBA00006493"/>
    </source>
</evidence>
<feature type="domain" description="ABC transporter" evidence="14">
    <location>
        <begin position="979"/>
        <end position="1226"/>
    </location>
</feature>
<feature type="transmembrane region" description="Helical" evidence="12">
    <location>
        <begin position="610"/>
        <end position="630"/>
    </location>
</feature>
<comment type="subcellular location">
    <subcellularLocation>
        <location evidence="1">Endomembrane system</location>
        <topology evidence="1">Multi-pass membrane protein</topology>
    </subcellularLocation>
</comment>
<sequence length="1249" mass="138462">YSQLAEMGTRVNHHQSEESCDADLAEADMEGTVTPLSPAHLDAPDGGWGWVVLVATILVLALTLAFPSCMGIFYTDLQIEFSASNSETSWVPSIMTAVLHAGGPLCSVLVEHFGCRATVMMGGVLSGLGMAASSFTHSIIELYITAGVITGLGFCFSFQPAVTILGHYFVRRRAFANAMSSTGTALGLCVLPFLGHYLHSELGWRGSFLVLGAVLLNCCVCGAVMRPLGPQKHRAAKGNNNGTKPLAKKGIKEQMWVAWRTLTSSFRRHMAFDLFCSNQRFRVYALGITWMMLGFVVPLVFLVPYATDNGMEQSRAALLLSILGFINIFVRPPAGLLFGLSWFKGRHVYVFSIALLLNGLSNSICCIAPTFPVLLVYVLTYGLSMSVVGSLMFTVLMDIVEMSCFPSALGLLAIMESFTLLIGPPLAGSLVDSTGLYTYVFLACSITVALSALFLMLSFYWLDRRDKALKEASSTHVSTVTPEAHVVGVGEKVKEPAIETEPITTFMMADPGSGSVWHAYGALLFLDLILWLTLFTALLWSQGAFLMNLTWLWVFRAFSWLLLHTVSSATLHKTIHNLLKPWVALLCFVPPVYDMVQTLVLSGGCGFSPVPVPVMVALSAVTGTLIHLMWDKAFPSKKVKKEQEAKVLLMRVIRYSKPDYLHLAAAFFFLILAAIFESSIPYYVGKIVDGLSGEYKHDSFLWAIAYMSFYSFGSSMFGGLRGGMFMCSLSRLNKRIRHMLFQNLLKQDIIFFEENKPGSLTSRLVSDTDKMGRSIAMNVNVFLRSLVKTCSMLVQMLSLSWQLTLLTFVEMPLLAVLQNFYNIHYQKTSRELQNSMAEIEQLATSVIRSVKMVRSFRAEAQELKRYQEALDKKLQILRRKGIFSAVHLLLRRCLTLGLRVAMLLLGHRLISSGQLSSGSILAFVLYQKDMSTNMRQLVYVYGDILNTVWSAEKVFMLLDRKPNMQEAGDWVPENLEGRITFDNVTLSYPSRPESKALEKTCLNHVKLSCQSVSIELNPGKMTALVGPSGGGKSSCVSLLQKFYEPQQGQVLLDNKPLNEYQHQYLCSQMAAVSQNPVLFSGSVKYNIAYGLRDCTTEQVQEAAEKANAHEFTCRMDKGYDTDVGESGRSLSSGQKQCIAIARVLIRNPKILILDEATSNLDINTQHTVQKVLSGSKGQTVLVIAHRLKTIERADHIIYMEGGKVKEQGTHEQLMAQKGPYFHLREKLFTEDSEKEGKSTIHGSTEMNLK</sequence>
<feature type="non-terminal residue" evidence="16">
    <location>
        <position position="1"/>
    </location>
</feature>
<keyword evidence="5" id="KW-0547">Nucleotide-binding</keyword>
<dbReference type="InterPro" id="IPR020846">
    <property type="entry name" value="MFS_dom"/>
</dbReference>
<dbReference type="InterPro" id="IPR027417">
    <property type="entry name" value="P-loop_NTPase"/>
</dbReference>
<evidence type="ECO:0000256" key="9">
    <source>
        <dbReference type="ARBA" id="ARBA00022989"/>
    </source>
</evidence>
<dbReference type="EMBL" id="JAUCMX010000012">
    <property type="protein sequence ID" value="KAK3529609.1"/>
    <property type="molecule type" value="Genomic_DNA"/>
</dbReference>
<evidence type="ECO:0000256" key="12">
    <source>
        <dbReference type="SAM" id="Phobius"/>
    </source>
</evidence>
<dbReference type="Pfam" id="PF00005">
    <property type="entry name" value="ABC_tran"/>
    <property type="match status" value="1"/>
</dbReference>
<keyword evidence="7" id="KW-0571">Peptide transport</keyword>
<dbReference type="GO" id="GO:0005524">
    <property type="term" value="F:ATP binding"/>
    <property type="evidence" value="ECO:0007669"/>
    <property type="project" value="UniProtKB-KW"/>
</dbReference>
<keyword evidence="7" id="KW-0653">Protein transport</keyword>
<evidence type="ECO:0000256" key="4">
    <source>
        <dbReference type="ARBA" id="ARBA00022692"/>
    </source>
</evidence>
<feature type="transmembrane region" description="Helical" evidence="12">
    <location>
        <begin position="551"/>
        <end position="571"/>
    </location>
</feature>
<evidence type="ECO:0000256" key="11">
    <source>
        <dbReference type="SAM" id="Coils"/>
    </source>
</evidence>
<dbReference type="Gene3D" id="3.40.50.300">
    <property type="entry name" value="P-loop containing nucleotide triphosphate hydrolases"/>
    <property type="match status" value="1"/>
</dbReference>
<dbReference type="InterPro" id="IPR039421">
    <property type="entry name" value="Type_1_exporter"/>
</dbReference>